<feature type="chain" id="PRO_5039268447" description="GerMN domain-containing protein" evidence="1">
    <location>
        <begin position="33"/>
        <end position="579"/>
    </location>
</feature>
<dbReference type="InterPro" id="IPR018910">
    <property type="entry name" value="LpqB_C"/>
</dbReference>
<evidence type="ECO:0000259" key="2">
    <source>
        <dbReference type="SMART" id="SM00909"/>
    </source>
</evidence>
<feature type="domain" description="GerMN" evidence="2">
    <location>
        <begin position="214"/>
        <end position="304"/>
    </location>
</feature>
<gene>
    <name evidence="3" type="ORF">F7O44_16010</name>
</gene>
<dbReference type="Proteomes" id="UP000460435">
    <property type="component" value="Unassembled WGS sequence"/>
</dbReference>
<evidence type="ECO:0000256" key="1">
    <source>
        <dbReference type="SAM" id="SignalP"/>
    </source>
</evidence>
<dbReference type="InterPro" id="IPR015943">
    <property type="entry name" value="WD40/YVTN_repeat-like_dom_sf"/>
</dbReference>
<dbReference type="Pfam" id="PF25976">
    <property type="entry name" value="LpqB_N"/>
    <property type="match status" value="1"/>
</dbReference>
<dbReference type="Pfam" id="PF10647">
    <property type="entry name" value="Gmad1"/>
    <property type="match status" value="1"/>
</dbReference>
<reference evidence="3 4" key="1">
    <citation type="submission" date="2019-11" db="EMBL/GenBank/DDBJ databases">
        <authorList>
            <person name="Li X.-J."/>
            <person name="Feng X.-M."/>
        </authorList>
    </citation>
    <scope>NUCLEOTIDE SEQUENCE [LARGE SCALE GENOMIC DNA]</scope>
    <source>
        <strain evidence="3 4">XMNu-373</strain>
    </source>
</reference>
<comment type="caution">
    <text evidence="3">The sequence shown here is derived from an EMBL/GenBank/DDBJ whole genome shotgun (WGS) entry which is preliminary data.</text>
</comment>
<dbReference type="Pfam" id="PF10646">
    <property type="entry name" value="Germane"/>
    <property type="match status" value="1"/>
</dbReference>
<dbReference type="SMART" id="SM00909">
    <property type="entry name" value="Germane"/>
    <property type="match status" value="1"/>
</dbReference>
<proteinExistence type="predicted"/>
<dbReference type="InterPro" id="IPR019606">
    <property type="entry name" value="GerMN"/>
</dbReference>
<dbReference type="AlphaFoldDB" id="A0A7K3M5I2"/>
<name>A0A7K3M5I2_9ACTN</name>
<sequence>MDEASRHSCRHSCPRGLLGCLAVLTAAGLLTACSGIPTSGPIVAGNPVRAQEQTSSMAFSPGAPRAGDDPSGIVYGFLDALSAYQPGYEIAREFLTPDAAAAWDPTEGITVHRGSRPTLDVVDDSYVQVTMTVSGEVGNDGSYSVEDAGLTRELDLPVERVAGEWRISDPPAGTIISEDNFQREFEPHNVCFFDPAFDVLLPDPVYVPKRGHVATLLAQQLLDGPSDWLDPAVRSAFPENASLSVSSVPIETGIATVDLSENAQDTEPIERARMAAQLACTLAGLSEVTQVQLNAAGVSLLSQDDGAGGTVDYERYDPDRASAGGRLFAVQDGGMNLRVDDEFRPVPGPLGTAEDLVEVAVHQDGDRAVAVGAWGDELQVAGLDAEAPLSTILHGSRLTSPAWDRNDLIWAVNQDGNEGEVVAVRPDATPVAVRGPDLEMRDVDRLAISPDGTRMALVIDGIAYLAVVVYDGEAQDYVSIEQLRRIGPDGVALDVSWAGSERIVVLVQDEDAEEVPESYILDVFGAVRSPRGPVPGGAVSISAGAQQKLVAVTEGGHIMENDSRTHWVNIGDGTSTAYP</sequence>
<accession>A0A7K3M5I2</accession>
<keyword evidence="4" id="KW-1185">Reference proteome</keyword>
<dbReference type="Gene3D" id="2.130.10.10">
    <property type="entry name" value="YVTN repeat-like/Quinoprotein amine dehydrogenase"/>
    <property type="match status" value="1"/>
</dbReference>
<evidence type="ECO:0000313" key="3">
    <source>
        <dbReference type="EMBL" id="NDL58574.1"/>
    </source>
</evidence>
<dbReference type="SUPFAM" id="SSF63825">
    <property type="entry name" value="YWTD domain"/>
    <property type="match status" value="1"/>
</dbReference>
<evidence type="ECO:0000313" key="4">
    <source>
        <dbReference type="Proteomes" id="UP000460435"/>
    </source>
</evidence>
<organism evidence="3 4">
    <name type="scientific">Phytoactinopolyspora mesophila</name>
    <dbReference type="NCBI Taxonomy" id="2650750"/>
    <lineage>
        <taxon>Bacteria</taxon>
        <taxon>Bacillati</taxon>
        <taxon>Actinomycetota</taxon>
        <taxon>Actinomycetes</taxon>
        <taxon>Jiangellales</taxon>
        <taxon>Jiangellaceae</taxon>
        <taxon>Phytoactinopolyspora</taxon>
    </lineage>
</organism>
<keyword evidence="1" id="KW-0732">Signal</keyword>
<dbReference type="EMBL" id="WLZY01000005">
    <property type="protein sequence ID" value="NDL58574.1"/>
    <property type="molecule type" value="Genomic_DNA"/>
</dbReference>
<dbReference type="InterPro" id="IPR059026">
    <property type="entry name" value="LpqB_N"/>
</dbReference>
<dbReference type="PROSITE" id="PS51257">
    <property type="entry name" value="PROKAR_LIPOPROTEIN"/>
    <property type="match status" value="1"/>
</dbReference>
<feature type="signal peptide" evidence="1">
    <location>
        <begin position="1"/>
        <end position="32"/>
    </location>
</feature>
<protein>
    <recommendedName>
        <fullName evidence="2">GerMN domain-containing protein</fullName>
    </recommendedName>
</protein>
<dbReference type="RefSeq" id="WP_162451268.1">
    <property type="nucleotide sequence ID" value="NZ_WLZY01000005.1"/>
</dbReference>